<dbReference type="InterPro" id="IPR050109">
    <property type="entry name" value="HTH-type_TetR-like_transc_reg"/>
</dbReference>
<evidence type="ECO:0000256" key="1">
    <source>
        <dbReference type="ARBA" id="ARBA00022491"/>
    </source>
</evidence>
<evidence type="ECO:0000313" key="7">
    <source>
        <dbReference type="EMBL" id="PKQ70026.1"/>
    </source>
</evidence>
<proteinExistence type="predicted"/>
<feature type="domain" description="HTH tetR-type" evidence="6">
    <location>
        <begin position="1"/>
        <end position="61"/>
    </location>
</feature>
<evidence type="ECO:0000313" key="8">
    <source>
        <dbReference type="Proteomes" id="UP000233387"/>
    </source>
</evidence>
<dbReference type="Pfam" id="PF00440">
    <property type="entry name" value="TetR_N"/>
    <property type="match status" value="1"/>
</dbReference>
<evidence type="ECO:0000256" key="2">
    <source>
        <dbReference type="ARBA" id="ARBA00023015"/>
    </source>
</evidence>
<dbReference type="Proteomes" id="UP000233387">
    <property type="component" value="Unassembled WGS sequence"/>
</dbReference>
<organism evidence="7 8">
    <name type="scientific">Raineya orbicola</name>
    <dbReference type="NCBI Taxonomy" id="2016530"/>
    <lineage>
        <taxon>Bacteria</taxon>
        <taxon>Pseudomonadati</taxon>
        <taxon>Bacteroidota</taxon>
        <taxon>Cytophagia</taxon>
        <taxon>Cytophagales</taxon>
        <taxon>Raineyaceae</taxon>
        <taxon>Raineya</taxon>
    </lineage>
</organism>
<dbReference type="InterPro" id="IPR036271">
    <property type="entry name" value="Tet_transcr_reg_TetR-rel_C_sf"/>
</dbReference>
<comment type="caution">
    <text evidence="7">The sequence shown here is derived from an EMBL/GenBank/DDBJ whole genome shotgun (WGS) entry which is preliminary data.</text>
</comment>
<reference evidence="7 8" key="1">
    <citation type="submission" date="2017-06" db="EMBL/GenBank/DDBJ databases">
        <title>Raineya orbicola gen. nov., sp. nov. a slightly thermophilic bacterium of the phylum Bacteroidetes and the description of Raineyaceae fam. nov.</title>
        <authorList>
            <person name="Albuquerque L."/>
            <person name="Polonia A.R.M."/>
            <person name="Barroso C."/>
            <person name="Froufe H.J.C."/>
            <person name="Lage O."/>
            <person name="Lobo-Da-Cunha A."/>
            <person name="Egas C."/>
            <person name="Da Costa M.S."/>
        </authorList>
    </citation>
    <scope>NUCLEOTIDE SEQUENCE [LARGE SCALE GENOMIC DNA]</scope>
    <source>
        <strain evidence="7 8">SPSPC-11</strain>
    </source>
</reference>
<dbReference type="PANTHER" id="PTHR30055">
    <property type="entry name" value="HTH-TYPE TRANSCRIPTIONAL REGULATOR RUTR"/>
    <property type="match status" value="1"/>
</dbReference>
<keyword evidence="8" id="KW-1185">Reference proteome</keyword>
<evidence type="ECO:0000256" key="5">
    <source>
        <dbReference type="PROSITE-ProRule" id="PRU00335"/>
    </source>
</evidence>
<keyword evidence="2" id="KW-0805">Transcription regulation</keyword>
<dbReference type="OrthoDB" id="881297at2"/>
<dbReference type="GO" id="GO:0003700">
    <property type="term" value="F:DNA-binding transcription factor activity"/>
    <property type="evidence" value="ECO:0007669"/>
    <property type="project" value="TreeGrafter"/>
</dbReference>
<dbReference type="InterPro" id="IPR001647">
    <property type="entry name" value="HTH_TetR"/>
</dbReference>
<dbReference type="EMBL" id="NKXO01000012">
    <property type="protein sequence ID" value="PKQ70026.1"/>
    <property type="molecule type" value="Genomic_DNA"/>
</dbReference>
<feature type="DNA-binding region" description="H-T-H motif" evidence="5">
    <location>
        <begin position="24"/>
        <end position="43"/>
    </location>
</feature>
<dbReference type="Gene3D" id="1.10.357.10">
    <property type="entry name" value="Tetracycline Repressor, domain 2"/>
    <property type="match status" value="1"/>
</dbReference>
<dbReference type="SUPFAM" id="SSF48498">
    <property type="entry name" value="Tetracyclin repressor-like, C-terminal domain"/>
    <property type="match status" value="1"/>
</dbReference>
<accession>A0A2N3IIA7</accession>
<evidence type="ECO:0000259" key="6">
    <source>
        <dbReference type="PROSITE" id="PS50977"/>
    </source>
</evidence>
<gene>
    <name evidence="7" type="ORF">Rain11_0963</name>
</gene>
<sequence>MEHKERILAKAEELFMRYGIRSITMDDIARELAISKKTIYQYFQDKDALVEQVADRHFRQDETQICKISEHTENAIDEVILMSQHVKNRLKGVNPSVFFDLQRYHPKTWALWQEHKRNFIIAQVRRNLEQGVSEGLYRPDLHIEALAILRVAEIEMSFDIQLFPPDKFDLVSLQMTFLEHFIRGIVTSKGLEVLEKTLQKYEKVFNFSNISIFNPL</sequence>
<dbReference type="RefSeq" id="WP_101358229.1">
    <property type="nucleotide sequence ID" value="NZ_NKXO01000012.1"/>
</dbReference>
<dbReference type="PANTHER" id="PTHR30055:SF175">
    <property type="entry name" value="HTH-TYPE TRANSCRIPTIONAL REPRESSOR KSTR2"/>
    <property type="match status" value="1"/>
</dbReference>
<dbReference type="AlphaFoldDB" id="A0A2N3IIA7"/>
<keyword evidence="4" id="KW-0804">Transcription</keyword>
<keyword evidence="1" id="KW-0678">Repressor</keyword>
<name>A0A2N3IIA7_9BACT</name>
<keyword evidence="3 5" id="KW-0238">DNA-binding</keyword>
<protein>
    <submittedName>
        <fullName evidence="7">Bacterial regulatory protein, tetR family</fullName>
    </submittedName>
</protein>
<dbReference type="PRINTS" id="PR00455">
    <property type="entry name" value="HTHTETR"/>
</dbReference>
<dbReference type="SUPFAM" id="SSF46689">
    <property type="entry name" value="Homeodomain-like"/>
    <property type="match status" value="1"/>
</dbReference>
<dbReference type="InterPro" id="IPR009057">
    <property type="entry name" value="Homeodomain-like_sf"/>
</dbReference>
<dbReference type="PROSITE" id="PS50977">
    <property type="entry name" value="HTH_TETR_2"/>
    <property type="match status" value="1"/>
</dbReference>
<evidence type="ECO:0000256" key="3">
    <source>
        <dbReference type="ARBA" id="ARBA00023125"/>
    </source>
</evidence>
<evidence type="ECO:0000256" key="4">
    <source>
        <dbReference type="ARBA" id="ARBA00023163"/>
    </source>
</evidence>
<dbReference type="GO" id="GO:0000976">
    <property type="term" value="F:transcription cis-regulatory region binding"/>
    <property type="evidence" value="ECO:0007669"/>
    <property type="project" value="TreeGrafter"/>
</dbReference>